<keyword evidence="3" id="KW-1185">Reference proteome</keyword>
<comment type="caution">
    <text evidence="2">The sequence shown here is derived from an EMBL/GenBank/DDBJ whole genome shotgun (WGS) entry which is preliminary data.</text>
</comment>
<organism evidence="2 3">
    <name type="scientific">Pseudomassariella vexata</name>
    <dbReference type="NCBI Taxonomy" id="1141098"/>
    <lineage>
        <taxon>Eukaryota</taxon>
        <taxon>Fungi</taxon>
        <taxon>Dikarya</taxon>
        <taxon>Ascomycota</taxon>
        <taxon>Pezizomycotina</taxon>
        <taxon>Sordariomycetes</taxon>
        <taxon>Xylariomycetidae</taxon>
        <taxon>Amphisphaeriales</taxon>
        <taxon>Pseudomassariaceae</taxon>
        <taxon>Pseudomassariella</taxon>
    </lineage>
</organism>
<evidence type="ECO:0000313" key="2">
    <source>
        <dbReference type="EMBL" id="ORY67550.1"/>
    </source>
</evidence>
<feature type="region of interest" description="Disordered" evidence="1">
    <location>
        <begin position="76"/>
        <end position="172"/>
    </location>
</feature>
<gene>
    <name evidence="2" type="ORF">BCR38DRAFT_522459</name>
</gene>
<sequence length="172" mass="17933">MSTKTDTPKELKAPKATGVLTEREMQVLGIAWQCFTSPPEIDVPKLAALAGFGNPRSATNCLANAKKKIMALGNASVAGNTDDGDINGPGPSTPAKAKTPRKRAPPGSAAKSTTGKRKRIASTPAEESPTKKPKAAAAVAEEAYDEEIKDDGIKEADVKEKITSECDNDAEA</sequence>
<name>A0A1Y2E7N4_9PEZI</name>
<accession>A0A1Y2E7N4</accession>
<dbReference type="RefSeq" id="XP_040718174.1">
    <property type="nucleotide sequence ID" value="XM_040865232.1"/>
</dbReference>
<proteinExistence type="predicted"/>
<protein>
    <submittedName>
        <fullName evidence="2">Uncharacterized protein</fullName>
    </submittedName>
</protein>
<dbReference type="OrthoDB" id="5403747at2759"/>
<dbReference type="GeneID" id="63781444"/>
<dbReference type="STRING" id="1141098.A0A1Y2E7N4"/>
<dbReference type="AlphaFoldDB" id="A0A1Y2E7N4"/>
<dbReference type="InParanoid" id="A0A1Y2E7N4"/>
<dbReference type="EMBL" id="MCFJ01000004">
    <property type="protein sequence ID" value="ORY67550.1"/>
    <property type="molecule type" value="Genomic_DNA"/>
</dbReference>
<dbReference type="Proteomes" id="UP000193689">
    <property type="component" value="Unassembled WGS sequence"/>
</dbReference>
<evidence type="ECO:0000313" key="3">
    <source>
        <dbReference type="Proteomes" id="UP000193689"/>
    </source>
</evidence>
<reference evidence="2 3" key="1">
    <citation type="submission" date="2016-07" db="EMBL/GenBank/DDBJ databases">
        <title>Pervasive Adenine N6-methylation of Active Genes in Fungi.</title>
        <authorList>
            <consortium name="DOE Joint Genome Institute"/>
            <person name="Mondo S.J."/>
            <person name="Dannebaum R.O."/>
            <person name="Kuo R.C."/>
            <person name="Labutti K."/>
            <person name="Haridas S."/>
            <person name="Kuo A."/>
            <person name="Salamov A."/>
            <person name="Ahrendt S.R."/>
            <person name="Lipzen A."/>
            <person name="Sullivan W."/>
            <person name="Andreopoulos W.B."/>
            <person name="Clum A."/>
            <person name="Lindquist E."/>
            <person name="Daum C."/>
            <person name="Ramamoorthy G.K."/>
            <person name="Gryganskyi A."/>
            <person name="Culley D."/>
            <person name="Magnuson J.K."/>
            <person name="James T.Y."/>
            <person name="O'Malley M.A."/>
            <person name="Stajich J.E."/>
            <person name="Spatafora J.W."/>
            <person name="Visel A."/>
            <person name="Grigoriev I.V."/>
        </authorList>
    </citation>
    <scope>NUCLEOTIDE SEQUENCE [LARGE SCALE GENOMIC DNA]</scope>
    <source>
        <strain evidence="2 3">CBS 129021</strain>
    </source>
</reference>
<evidence type="ECO:0000256" key="1">
    <source>
        <dbReference type="SAM" id="MobiDB-lite"/>
    </source>
</evidence>
<feature type="compositionally biased region" description="Basic and acidic residues" evidence="1">
    <location>
        <begin position="150"/>
        <end position="164"/>
    </location>
</feature>